<evidence type="ECO:0000313" key="2">
    <source>
        <dbReference type="Proteomes" id="UP000248597"/>
    </source>
</evidence>
<dbReference type="EMBL" id="QFPJ01000057">
    <property type="protein sequence ID" value="PZQ20499.1"/>
    <property type="molecule type" value="Genomic_DNA"/>
</dbReference>
<name>A0A2W5KWS8_SPHMC</name>
<protein>
    <submittedName>
        <fullName evidence="1">Uncharacterized protein</fullName>
    </submittedName>
</protein>
<gene>
    <name evidence="1" type="ORF">DI569_15280</name>
</gene>
<reference evidence="1 2" key="1">
    <citation type="submission" date="2017-08" db="EMBL/GenBank/DDBJ databases">
        <title>Infants hospitalized years apart are colonized by the same room-sourced microbial strains.</title>
        <authorList>
            <person name="Brooks B."/>
            <person name="Olm M.R."/>
            <person name="Firek B.A."/>
            <person name="Baker R."/>
            <person name="Thomas B.C."/>
            <person name="Morowitz M.J."/>
            <person name="Banfield J.F."/>
        </authorList>
    </citation>
    <scope>NUCLEOTIDE SEQUENCE [LARGE SCALE GENOMIC DNA]</scope>
    <source>
        <strain evidence="1">S2_005_003_R2_47</strain>
    </source>
</reference>
<dbReference type="Proteomes" id="UP000248597">
    <property type="component" value="Unassembled WGS sequence"/>
</dbReference>
<evidence type="ECO:0000313" key="1">
    <source>
        <dbReference type="EMBL" id="PZQ20499.1"/>
    </source>
</evidence>
<dbReference type="AlphaFoldDB" id="A0A2W5KWS8"/>
<accession>A0A2W5KWS8</accession>
<organism evidence="1 2">
    <name type="scientific">Sphingopyxis macrogoltabida</name>
    <name type="common">Sphingomonas macrogoltabidus</name>
    <dbReference type="NCBI Taxonomy" id="33050"/>
    <lineage>
        <taxon>Bacteria</taxon>
        <taxon>Pseudomonadati</taxon>
        <taxon>Pseudomonadota</taxon>
        <taxon>Alphaproteobacteria</taxon>
        <taxon>Sphingomonadales</taxon>
        <taxon>Sphingomonadaceae</taxon>
        <taxon>Sphingopyxis</taxon>
    </lineage>
</organism>
<proteinExistence type="predicted"/>
<sequence>MKPGPFDVNAWQKRAARLEKADLPTPSPLVQWFGSFDAWVEREVLPGLENGTLAPDDIVAVVAVLRRWEADGTWAHSQGTFTGEDRASILER</sequence>
<comment type="caution">
    <text evidence="1">The sequence shown here is derived from an EMBL/GenBank/DDBJ whole genome shotgun (WGS) entry which is preliminary data.</text>
</comment>